<dbReference type="SUPFAM" id="SSF56672">
    <property type="entry name" value="DNA/RNA polymerases"/>
    <property type="match status" value="1"/>
</dbReference>
<dbReference type="GO" id="GO:0039693">
    <property type="term" value="P:viral DNA genome replication"/>
    <property type="evidence" value="ECO:0007669"/>
    <property type="project" value="UniProtKB-KW"/>
</dbReference>
<evidence type="ECO:0000256" key="10">
    <source>
        <dbReference type="ARBA" id="ARBA00022932"/>
    </source>
</evidence>
<evidence type="ECO:0000256" key="4">
    <source>
        <dbReference type="ARBA" id="ARBA00022695"/>
    </source>
</evidence>
<dbReference type="InterPro" id="IPR014015">
    <property type="entry name" value="Helicase_SF3_DNA-vir"/>
</dbReference>
<keyword evidence="7" id="KW-0547">Nucleotide-binding</keyword>
<keyword evidence="6" id="KW-0540">Nuclease</keyword>
<dbReference type="GO" id="GO:0003677">
    <property type="term" value="F:DNA binding"/>
    <property type="evidence" value="ECO:0007669"/>
    <property type="project" value="UniProtKB-KW"/>
</dbReference>
<dbReference type="InterPro" id="IPR027417">
    <property type="entry name" value="P-loop_NTPase"/>
</dbReference>
<evidence type="ECO:0000256" key="13">
    <source>
        <dbReference type="ARBA" id="ARBA00049244"/>
    </source>
</evidence>
<dbReference type="GO" id="GO:0003887">
    <property type="term" value="F:DNA-directed DNA polymerase activity"/>
    <property type="evidence" value="ECO:0007669"/>
    <property type="project" value="UniProtKB-KW"/>
</dbReference>
<dbReference type="SUPFAM" id="SSF52540">
    <property type="entry name" value="P-loop containing nucleoside triphosphate hydrolases"/>
    <property type="match status" value="1"/>
</dbReference>
<dbReference type="EC" id="2.7.7.7" evidence="2"/>
<protein>
    <recommendedName>
        <fullName evidence="2">DNA-directed DNA polymerase</fullName>
        <ecNumber evidence="2">2.7.7.7</ecNumber>
    </recommendedName>
</protein>
<dbReference type="SMART" id="SM00486">
    <property type="entry name" value="POLBc"/>
    <property type="match status" value="1"/>
</dbReference>
<evidence type="ECO:0000256" key="1">
    <source>
        <dbReference type="ARBA" id="ARBA00005755"/>
    </source>
</evidence>
<keyword evidence="3" id="KW-0808">Transferase</keyword>
<proteinExistence type="inferred from homology"/>
<name>A0A8S5R226_9CAUD</name>
<keyword evidence="10" id="KW-0239">DNA-directed DNA polymerase</keyword>
<keyword evidence="9" id="KW-0067">ATP-binding</keyword>
<evidence type="ECO:0000256" key="7">
    <source>
        <dbReference type="ARBA" id="ARBA00022741"/>
    </source>
</evidence>
<dbReference type="GO" id="GO:0016787">
    <property type="term" value="F:hydrolase activity"/>
    <property type="evidence" value="ECO:0007669"/>
    <property type="project" value="UniProtKB-KW"/>
</dbReference>
<evidence type="ECO:0000256" key="9">
    <source>
        <dbReference type="ARBA" id="ARBA00022840"/>
    </source>
</evidence>
<dbReference type="InterPro" id="IPR006172">
    <property type="entry name" value="DNA-dir_DNA_pol_B"/>
</dbReference>
<dbReference type="Gene3D" id="3.90.1600.10">
    <property type="entry name" value="Palm domain of DNA polymerase"/>
    <property type="match status" value="1"/>
</dbReference>
<dbReference type="InterPro" id="IPR045455">
    <property type="entry name" value="NrS-1_pol-like_helicase"/>
</dbReference>
<reference evidence="15" key="1">
    <citation type="journal article" date="2021" name="Proc. Natl. Acad. Sci. U.S.A.">
        <title>A Catalog of Tens of Thousands of Viruses from Human Metagenomes Reveals Hidden Associations with Chronic Diseases.</title>
        <authorList>
            <person name="Tisza M.J."/>
            <person name="Buck C.B."/>
        </authorList>
    </citation>
    <scope>NUCLEOTIDE SEQUENCE</scope>
    <source>
        <strain evidence="15">CtWWc42</strain>
    </source>
</reference>
<sequence length="1352" mass="153932">MLDFVKVVSVPNKKGGYDIIPKFIIKRSSDLMIRGGDFYAVWDESKNLWSVDEQDAIQMIDDQVDRVKSETEKKYPDAAGSISAKYLWDSNTGSIDKWHRYCQKQMRDSYHMLDETIIFSNQEVTKESYASRRLSYPLIDGDHSAFDKIISTLYSQEERHKIEWAIGSIVSGDSKTIQKFMVLYGAAGTGKSTILNIIQMLFEGYYSVFDAKALGSSNNSFALEAFKSNPLVAIQHDGDLSKIEDNTRLNSLVAHEQMTINEKFKSTYTNSFKCFLFMGTNKPVKITDGKSGLIRRLIDVTPTGKKIPTKEYKTLMSHIPFELGPIAKHCLDVYSSDPGYYDTYIPVDMMGASNDFYNFVIDSYSVFDEQNGVSLKAAWEMYKTYCDEAKVSYPFSKRIFKEELKNYFDSYTSSTCEDSSKRNQFYGFKRSIFSGNKRDENESIPYQITLSKRSSIFDETFGKCAAQYATENETPNKKWDLVTTKLEDLDTSKLHYVRVPENHIVIDFDLKDENGNKDLEKNIVEASKWPKTYAETSKSGSGIHLHYNYIGDVSKLSCLYSEGIEVKVFSGKSALRRKLTLCNNEPIANISSGLPLKEDKKVIDREVIKDEKKLRALINKALCKKIHPNTKSNVDFIYKVLTEAYDSGINYNVSDMYNDVYAFAAMSTNQSDYCLKLIKKMPFKSKEENLSIDGSDVNNPLVFFDIEVFKNLFLVNWKVENSPTVTRMINPTPTDIEKLLKFRLVGFNCRRYDNHILYARFLGYSNIELYKLSQRIISGDKSAFFGEAYNISYTDVYDFCKTKQSLKKWEIDLGIHHQELGLPWDEEVPENLWPKVAEYCDNDVISTEAVYHANMSDFAVRQVLAKVANGSVNDTTNSLSAKIIFGKNRHPQDQFNYRNLGDTSGDIYDCVTVDGVTYNGFGDEYVKFDSLGRPVFPGYKFDHGISTYRGEEVGEGGYVYSEPGMYSNVALLDIASMHPSTIIAECLFGVLYTKRFEDIKAARIAIKHHNYDTARTMLDGALNECIDEIEQGLLNPDDLAQALKIVINSIYGLTAAGFDNPFRDKRNIDNIVAKRGALFMVNLKHAVQQKGFTVAHIKTDSIKIPGATNEIIQFVMDFGKQYGYTFEHEATYAKMCLVNGSVYIARYDTKEDSLSKYGYIPEKVEKHGGEWTATGTQFQVPYVFKTLFTHEPIEFSDMCETKSVKTAMYLDMNEESVSDENRKLEKLTKYMSPCKETEGYNKIAYDIDGGEFESVKRPNYTEHNYIFIGKVGLFCPIKQGCGGGLLVRENVGKDGNKKYDSVTGTKGYRWLEAEMVSNLNKQADIDRSYYEALVNEAKDNISKYGDFEWLVA</sequence>
<evidence type="ECO:0000259" key="14">
    <source>
        <dbReference type="PROSITE" id="PS51206"/>
    </source>
</evidence>
<evidence type="ECO:0000256" key="11">
    <source>
        <dbReference type="ARBA" id="ARBA00023109"/>
    </source>
</evidence>
<keyword evidence="12" id="KW-0238">DNA-binding</keyword>
<dbReference type="GO" id="GO:0004518">
    <property type="term" value="F:nuclease activity"/>
    <property type="evidence" value="ECO:0007669"/>
    <property type="project" value="UniProtKB-KW"/>
</dbReference>
<keyword evidence="11" id="KW-1194">Viral DNA replication</keyword>
<organism evidence="15">
    <name type="scientific">Siphoviridae sp. ctWWc42</name>
    <dbReference type="NCBI Taxonomy" id="2826361"/>
    <lineage>
        <taxon>Viruses</taxon>
        <taxon>Duplodnaviria</taxon>
        <taxon>Heunggongvirae</taxon>
        <taxon>Uroviricota</taxon>
        <taxon>Caudoviricetes</taxon>
    </lineage>
</organism>
<dbReference type="PROSITE" id="PS51206">
    <property type="entry name" value="SF3_HELICASE_1"/>
    <property type="match status" value="1"/>
</dbReference>
<dbReference type="Gene3D" id="3.40.50.300">
    <property type="entry name" value="P-loop containing nucleotide triphosphate hydrolases"/>
    <property type="match status" value="1"/>
</dbReference>
<feature type="domain" description="SF3 helicase" evidence="14">
    <location>
        <begin position="157"/>
        <end position="316"/>
    </location>
</feature>
<keyword evidence="4" id="KW-0548">Nucleotidyltransferase</keyword>
<evidence type="ECO:0000256" key="5">
    <source>
        <dbReference type="ARBA" id="ARBA00022705"/>
    </source>
</evidence>
<keyword evidence="8" id="KW-0378">Hydrolase</keyword>
<evidence type="ECO:0000256" key="8">
    <source>
        <dbReference type="ARBA" id="ARBA00022801"/>
    </source>
</evidence>
<evidence type="ECO:0000313" key="15">
    <source>
        <dbReference type="EMBL" id="DAE25202.1"/>
    </source>
</evidence>
<comment type="catalytic activity">
    <reaction evidence="13">
        <text>DNA(n) + a 2'-deoxyribonucleoside 5'-triphosphate = DNA(n+1) + diphosphate</text>
        <dbReference type="Rhea" id="RHEA:22508"/>
        <dbReference type="Rhea" id="RHEA-COMP:17339"/>
        <dbReference type="Rhea" id="RHEA-COMP:17340"/>
        <dbReference type="ChEBI" id="CHEBI:33019"/>
        <dbReference type="ChEBI" id="CHEBI:61560"/>
        <dbReference type="ChEBI" id="CHEBI:173112"/>
        <dbReference type="EC" id="2.7.7.7"/>
    </reaction>
</comment>
<comment type="similarity">
    <text evidence="1">Belongs to the DNA polymerase type-B family.</text>
</comment>
<accession>A0A8S5R226</accession>
<dbReference type="InterPro" id="IPR043502">
    <property type="entry name" value="DNA/RNA_pol_sf"/>
</dbReference>
<dbReference type="EMBL" id="BK015795">
    <property type="protein sequence ID" value="DAE25202.1"/>
    <property type="molecule type" value="Genomic_DNA"/>
</dbReference>
<keyword evidence="5" id="KW-0235">DNA replication</keyword>
<evidence type="ECO:0000256" key="6">
    <source>
        <dbReference type="ARBA" id="ARBA00022722"/>
    </source>
</evidence>
<dbReference type="InterPro" id="IPR012337">
    <property type="entry name" value="RNaseH-like_sf"/>
</dbReference>
<dbReference type="SUPFAM" id="SSF53098">
    <property type="entry name" value="Ribonuclease H-like"/>
    <property type="match status" value="1"/>
</dbReference>
<dbReference type="InterPro" id="IPR023211">
    <property type="entry name" value="DNA_pol_palm_dom_sf"/>
</dbReference>
<dbReference type="Pfam" id="PF19263">
    <property type="entry name" value="DUF5906"/>
    <property type="match status" value="1"/>
</dbReference>
<dbReference type="GO" id="GO:0006260">
    <property type="term" value="P:DNA replication"/>
    <property type="evidence" value="ECO:0007669"/>
    <property type="project" value="UniProtKB-KW"/>
</dbReference>
<evidence type="ECO:0000256" key="2">
    <source>
        <dbReference type="ARBA" id="ARBA00012417"/>
    </source>
</evidence>
<dbReference type="GO" id="GO:0005524">
    <property type="term" value="F:ATP binding"/>
    <property type="evidence" value="ECO:0007669"/>
    <property type="project" value="UniProtKB-KW"/>
</dbReference>
<evidence type="ECO:0000256" key="12">
    <source>
        <dbReference type="ARBA" id="ARBA00023125"/>
    </source>
</evidence>
<evidence type="ECO:0000256" key="3">
    <source>
        <dbReference type="ARBA" id="ARBA00022679"/>
    </source>
</evidence>